<dbReference type="RefSeq" id="WP_085805177.1">
    <property type="nucleotide sequence ID" value="NZ_FWFX01000004.1"/>
</dbReference>
<feature type="transmembrane region" description="Helical" evidence="1">
    <location>
        <begin position="116"/>
        <end position="136"/>
    </location>
</feature>
<gene>
    <name evidence="2" type="ORF">ROA7450_01633</name>
</gene>
<dbReference type="Proteomes" id="UP000193061">
    <property type="component" value="Unassembled WGS sequence"/>
</dbReference>
<accession>A0A1X6YY89</accession>
<evidence type="ECO:0000313" key="2">
    <source>
        <dbReference type="EMBL" id="SLN35263.1"/>
    </source>
</evidence>
<keyword evidence="1" id="KW-0812">Transmembrane</keyword>
<proteinExistence type="predicted"/>
<feature type="transmembrane region" description="Helical" evidence="1">
    <location>
        <begin position="83"/>
        <end position="104"/>
    </location>
</feature>
<keyword evidence="1" id="KW-0472">Membrane</keyword>
<keyword evidence="1" id="KW-1133">Transmembrane helix</keyword>
<organism evidence="2 3">
    <name type="scientific">Roseovarius albus</name>
    <dbReference type="NCBI Taxonomy" id="1247867"/>
    <lineage>
        <taxon>Bacteria</taxon>
        <taxon>Pseudomonadati</taxon>
        <taxon>Pseudomonadota</taxon>
        <taxon>Alphaproteobacteria</taxon>
        <taxon>Rhodobacterales</taxon>
        <taxon>Roseobacteraceae</taxon>
        <taxon>Roseovarius</taxon>
    </lineage>
</organism>
<name>A0A1X6YY89_9RHOB</name>
<evidence type="ECO:0000256" key="1">
    <source>
        <dbReference type="SAM" id="Phobius"/>
    </source>
</evidence>
<feature type="transmembrane region" description="Helical" evidence="1">
    <location>
        <begin position="20"/>
        <end position="49"/>
    </location>
</feature>
<reference evidence="2 3" key="1">
    <citation type="submission" date="2017-03" db="EMBL/GenBank/DDBJ databases">
        <authorList>
            <person name="Afonso C.L."/>
            <person name="Miller P.J."/>
            <person name="Scott M.A."/>
            <person name="Spackman E."/>
            <person name="Goraichik I."/>
            <person name="Dimitrov K.M."/>
            <person name="Suarez D.L."/>
            <person name="Swayne D.E."/>
        </authorList>
    </citation>
    <scope>NUCLEOTIDE SEQUENCE [LARGE SCALE GENOMIC DNA]</scope>
    <source>
        <strain evidence="2 3">CECT 7450</strain>
    </source>
</reference>
<protein>
    <submittedName>
        <fullName evidence="2">Uncharacterized protein</fullName>
    </submittedName>
</protein>
<evidence type="ECO:0000313" key="3">
    <source>
        <dbReference type="Proteomes" id="UP000193061"/>
    </source>
</evidence>
<sequence length="146" mass="16312">MFLLGLRDPGGLTAAIKLYLLWAASFFIAPWIGTIPCIVLVVINIAAMLATSRKLYAIKDSLKFSTDFAKQSAFPKDGSVLRFVIKLQSGMALFLVIGLLVIWIRMSKPLDPAPFIGGFFFYMIGCMFAMNLIFLATKDYWGSHRF</sequence>
<keyword evidence="3" id="KW-1185">Reference proteome</keyword>
<dbReference type="EMBL" id="FWFX01000004">
    <property type="protein sequence ID" value="SLN35263.1"/>
    <property type="molecule type" value="Genomic_DNA"/>
</dbReference>
<dbReference type="AlphaFoldDB" id="A0A1X6YY89"/>